<evidence type="ECO:0000313" key="2">
    <source>
        <dbReference type="EMBL" id="RDY14417.1"/>
    </source>
</evidence>
<feature type="region of interest" description="Disordered" evidence="1">
    <location>
        <begin position="78"/>
        <end position="105"/>
    </location>
</feature>
<evidence type="ECO:0000256" key="1">
    <source>
        <dbReference type="SAM" id="MobiDB-lite"/>
    </source>
</evidence>
<name>A0A371IH85_MUCPR</name>
<accession>A0A371IH85</accession>
<comment type="caution">
    <text evidence="2">The sequence shown here is derived from an EMBL/GenBank/DDBJ whole genome shotgun (WGS) entry which is preliminary data.</text>
</comment>
<dbReference type="OrthoDB" id="999762at2759"/>
<gene>
    <name evidence="2" type="ORF">CR513_00521</name>
</gene>
<keyword evidence="3" id="KW-1185">Reference proteome</keyword>
<dbReference type="AlphaFoldDB" id="A0A371IH85"/>
<feature type="compositionally biased region" description="Polar residues" evidence="1">
    <location>
        <begin position="78"/>
        <end position="95"/>
    </location>
</feature>
<feature type="non-terminal residue" evidence="2">
    <location>
        <position position="1"/>
    </location>
</feature>
<dbReference type="EMBL" id="QJKJ01000076">
    <property type="protein sequence ID" value="RDY14417.1"/>
    <property type="molecule type" value="Genomic_DNA"/>
</dbReference>
<proteinExistence type="predicted"/>
<sequence>MASNTQQFRIRGGADTSRVVSQVGAFDNLHLENRLTELTSLGAIPAESESRAAYNIEVWTSREHVRSKSRQLSIVGSEIPSTNVPPTITTTNAATRKSFHNGRFD</sequence>
<reference evidence="2" key="1">
    <citation type="submission" date="2018-05" db="EMBL/GenBank/DDBJ databases">
        <title>Draft genome of Mucuna pruriens seed.</title>
        <authorList>
            <person name="Nnadi N.E."/>
            <person name="Vos R."/>
            <person name="Hasami M.H."/>
            <person name="Devisetty U.K."/>
            <person name="Aguiy J.C."/>
        </authorList>
    </citation>
    <scope>NUCLEOTIDE SEQUENCE [LARGE SCALE GENOMIC DNA]</scope>
    <source>
        <strain evidence="2">JCA_2017</strain>
    </source>
</reference>
<organism evidence="2 3">
    <name type="scientific">Mucuna pruriens</name>
    <name type="common">Velvet bean</name>
    <name type="synonym">Dolichos pruriens</name>
    <dbReference type="NCBI Taxonomy" id="157652"/>
    <lineage>
        <taxon>Eukaryota</taxon>
        <taxon>Viridiplantae</taxon>
        <taxon>Streptophyta</taxon>
        <taxon>Embryophyta</taxon>
        <taxon>Tracheophyta</taxon>
        <taxon>Spermatophyta</taxon>
        <taxon>Magnoliopsida</taxon>
        <taxon>eudicotyledons</taxon>
        <taxon>Gunneridae</taxon>
        <taxon>Pentapetalae</taxon>
        <taxon>rosids</taxon>
        <taxon>fabids</taxon>
        <taxon>Fabales</taxon>
        <taxon>Fabaceae</taxon>
        <taxon>Papilionoideae</taxon>
        <taxon>50 kb inversion clade</taxon>
        <taxon>NPAAA clade</taxon>
        <taxon>indigoferoid/millettioid clade</taxon>
        <taxon>Phaseoleae</taxon>
        <taxon>Mucuna</taxon>
    </lineage>
</organism>
<evidence type="ECO:0000313" key="3">
    <source>
        <dbReference type="Proteomes" id="UP000257109"/>
    </source>
</evidence>
<dbReference type="Proteomes" id="UP000257109">
    <property type="component" value="Unassembled WGS sequence"/>
</dbReference>
<protein>
    <submittedName>
        <fullName evidence="2">Uncharacterized protein</fullName>
    </submittedName>
</protein>